<reference evidence="9 10" key="1">
    <citation type="submission" date="2019-09" db="EMBL/GenBank/DDBJ databases">
        <title>Parvibaculum sedimenti sp. nov., isolated from sediment.</title>
        <authorList>
            <person name="Wang Y."/>
        </authorList>
    </citation>
    <scope>NUCLEOTIDE SEQUENCE [LARGE SCALE GENOMIC DNA]</scope>
    <source>
        <strain evidence="9 10">HXT-9</strain>
    </source>
</reference>
<evidence type="ECO:0000256" key="2">
    <source>
        <dbReference type="ARBA" id="ARBA00022723"/>
    </source>
</evidence>
<keyword evidence="2" id="KW-0479">Metal-binding</keyword>
<dbReference type="RefSeq" id="WP_152217256.1">
    <property type="nucleotide sequence ID" value="NZ_WESC01000016.1"/>
</dbReference>
<keyword evidence="7" id="KW-0648">Protein biosynthesis</keyword>
<keyword evidence="4" id="KW-0862">Zinc</keyword>
<keyword evidence="1 7" id="KW-0436">Ligase</keyword>
<accession>A0A6N6VFY5</accession>
<dbReference type="GO" id="GO:0005524">
    <property type="term" value="F:ATP binding"/>
    <property type="evidence" value="ECO:0007669"/>
    <property type="project" value="UniProtKB-KW"/>
</dbReference>
<gene>
    <name evidence="9" type="ORF">F2P47_15295</name>
</gene>
<dbReference type="GO" id="GO:0004818">
    <property type="term" value="F:glutamate-tRNA ligase activity"/>
    <property type="evidence" value="ECO:0007669"/>
    <property type="project" value="TreeGrafter"/>
</dbReference>
<evidence type="ECO:0000313" key="9">
    <source>
        <dbReference type="EMBL" id="KAB7738804.1"/>
    </source>
</evidence>
<comment type="similarity">
    <text evidence="7">Belongs to the class-I aminoacyl-tRNA synthetase family.</text>
</comment>
<feature type="domain" description="Glutamyl/glutaminyl-tRNA synthetase class Ib catalytic" evidence="8">
    <location>
        <begin position="13"/>
        <end position="117"/>
    </location>
</feature>
<dbReference type="NCBIfam" id="NF004315">
    <property type="entry name" value="PRK05710.1-4"/>
    <property type="match status" value="1"/>
</dbReference>
<dbReference type="Pfam" id="PF00749">
    <property type="entry name" value="tRNA-synt_1c"/>
    <property type="match status" value="2"/>
</dbReference>
<evidence type="ECO:0000256" key="1">
    <source>
        <dbReference type="ARBA" id="ARBA00022598"/>
    </source>
</evidence>
<dbReference type="SUPFAM" id="SSF52374">
    <property type="entry name" value="Nucleotidylyl transferase"/>
    <property type="match status" value="1"/>
</dbReference>
<dbReference type="PRINTS" id="PR00987">
    <property type="entry name" value="TRNASYNTHGLU"/>
</dbReference>
<evidence type="ECO:0000256" key="6">
    <source>
        <dbReference type="ARBA" id="ARBA00023146"/>
    </source>
</evidence>
<dbReference type="PANTHER" id="PTHR43311:SF1">
    <property type="entry name" value="GLUTAMYL-Q TRNA(ASP) SYNTHETASE"/>
    <property type="match status" value="1"/>
</dbReference>
<dbReference type="Gene3D" id="3.40.50.620">
    <property type="entry name" value="HUPs"/>
    <property type="match status" value="1"/>
</dbReference>
<dbReference type="Proteomes" id="UP000468901">
    <property type="component" value="Unassembled WGS sequence"/>
</dbReference>
<keyword evidence="5 7" id="KW-0067">ATP-binding</keyword>
<protein>
    <submittedName>
        <fullName evidence="9">tRNA glutamyl-Q(34) synthetase GluQRS</fullName>
        <ecNumber evidence="9">6.1.1.-</ecNumber>
    </submittedName>
</protein>
<dbReference type="GO" id="GO:0006424">
    <property type="term" value="P:glutamyl-tRNA aminoacylation"/>
    <property type="evidence" value="ECO:0007669"/>
    <property type="project" value="TreeGrafter"/>
</dbReference>
<dbReference type="PROSITE" id="PS00178">
    <property type="entry name" value="AA_TRNA_LIGASE_I"/>
    <property type="match status" value="1"/>
</dbReference>
<dbReference type="GO" id="GO:0005829">
    <property type="term" value="C:cytosol"/>
    <property type="evidence" value="ECO:0007669"/>
    <property type="project" value="TreeGrafter"/>
</dbReference>
<sequence length="302" mass="34064">MALDGGEKKRDVIRFAPSPNGWLHLGHAYSAIFAYETAKSLGGRFLLRIEDIDVGRCRPEYEQGIYEDLAWLGLDWERPVRRQSEHFDDYEAALKRLRDMKVVYPCFATRKEIHDAIEASGIGHARWPVDPDGAPVYPGLYKDIDPAELNRLMWEGRSYAWRLDMEKALALAEEKAGGPLTFLEEAGGPRGQHGRLPIDPMLFGDVVIARKDVPTSYHLAVTVDDAIQGVTCVTRGQDLFPATYVHRILQVLLGLPEPRYRHHPLVRDETGRRLSKSAKDMGLRELRAHGITPAEVHRLAGI</sequence>
<evidence type="ECO:0000256" key="3">
    <source>
        <dbReference type="ARBA" id="ARBA00022741"/>
    </source>
</evidence>
<keyword evidence="6 7" id="KW-0030">Aminoacyl-tRNA synthetase</keyword>
<evidence type="ECO:0000313" key="10">
    <source>
        <dbReference type="Proteomes" id="UP000468901"/>
    </source>
</evidence>
<evidence type="ECO:0000256" key="4">
    <source>
        <dbReference type="ARBA" id="ARBA00022833"/>
    </source>
</evidence>
<dbReference type="AlphaFoldDB" id="A0A6N6VFY5"/>
<comment type="caution">
    <text evidence="9">The sequence shown here is derived from an EMBL/GenBank/DDBJ whole genome shotgun (WGS) entry which is preliminary data.</text>
</comment>
<organism evidence="9 10">
    <name type="scientific">Parvibaculum sedimenti</name>
    <dbReference type="NCBI Taxonomy" id="2608632"/>
    <lineage>
        <taxon>Bacteria</taxon>
        <taxon>Pseudomonadati</taxon>
        <taxon>Pseudomonadota</taxon>
        <taxon>Alphaproteobacteria</taxon>
        <taxon>Hyphomicrobiales</taxon>
        <taxon>Parvibaculaceae</taxon>
        <taxon>Parvibaculum</taxon>
    </lineage>
</organism>
<evidence type="ECO:0000259" key="8">
    <source>
        <dbReference type="Pfam" id="PF00749"/>
    </source>
</evidence>
<keyword evidence="3 7" id="KW-0547">Nucleotide-binding</keyword>
<dbReference type="InterPro" id="IPR049940">
    <property type="entry name" value="GluQ/Sye"/>
</dbReference>
<dbReference type="InterPro" id="IPR000924">
    <property type="entry name" value="Glu/Gln-tRNA-synth"/>
</dbReference>
<dbReference type="InterPro" id="IPR001412">
    <property type="entry name" value="aa-tRNA-synth_I_CS"/>
</dbReference>
<dbReference type="InterPro" id="IPR020058">
    <property type="entry name" value="Glu/Gln-tRNA-synth_Ib_cat-dom"/>
</dbReference>
<dbReference type="InterPro" id="IPR014729">
    <property type="entry name" value="Rossmann-like_a/b/a_fold"/>
</dbReference>
<feature type="domain" description="Glutamyl/glutaminyl-tRNA synthetase class Ib catalytic" evidence="8">
    <location>
        <begin position="194"/>
        <end position="281"/>
    </location>
</feature>
<dbReference type="EC" id="6.1.1.-" evidence="9"/>
<keyword evidence="10" id="KW-1185">Reference proteome</keyword>
<proteinExistence type="inferred from homology"/>
<dbReference type="EMBL" id="WESC01000016">
    <property type="protein sequence ID" value="KAB7738804.1"/>
    <property type="molecule type" value="Genomic_DNA"/>
</dbReference>
<evidence type="ECO:0000256" key="7">
    <source>
        <dbReference type="RuleBase" id="RU363037"/>
    </source>
</evidence>
<dbReference type="PANTHER" id="PTHR43311">
    <property type="entry name" value="GLUTAMATE--TRNA LIGASE"/>
    <property type="match status" value="1"/>
</dbReference>
<evidence type="ECO:0000256" key="5">
    <source>
        <dbReference type="ARBA" id="ARBA00022840"/>
    </source>
</evidence>
<name>A0A6N6VFY5_9HYPH</name>